<dbReference type="AlphaFoldDB" id="A0A0M0JA69"/>
<keyword evidence="2" id="KW-1185">Reference proteome</keyword>
<dbReference type="EMBL" id="JWZX01003196">
    <property type="protein sequence ID" value="KOO23395.1"/>
    <property type="molecule type" value="Genomic_DNA"/>
</dbReference>
<evidence type="ECO:0000313" key="2">
    <source>
        <dbReference type="Proteomes" id="UP000037460"/>
    </source>
</evidence>
<gene>
    <name evidence="1" type="ORF">Ctob_004286</name>
</gene>
<name>A0A0M0JA69_9EUKA</name>
<proteinExistence type="predicted"/>
<organism evidence="1 2">
    <name type="scientific">Chrysochromulina tobinii</name>
    <dbReference type="NCBI Taxonomy" id="1460289"/>
    <lineage>
        <taxon>Eukaryota</taxon>
        <taxon>Haptista</taxon>
        <taxon>Haptophyta</taxon>
        <taxon>Prymnesiophyceae</taxon>
        <taxon>Prymnesiales</taxon>
        <taxon>Chrysochromulinaceae</taxon>
        <taxon>Chrysochromulina</taxon>
    </lineage>
</organism>
<reference evidence="2" key="1">
    <citation type="journal article" date="2015" name="PLoS Genet.">
        <title>Genome Sequence and Transcriptome Analyses of Chrysochromulina tobin: Metabolic Tools for Enhanced Algal Fitness in the Prominent Order Prymnesiales (Haptophyceae).</title>
        <authorList>
            <person name="Hovde B.T."/>
            <person name="Deodato C.R."/>
            <person name="Hunsperger H.M."/>
            <person name="Ryken S.A."/>
            <person name="Yost W."/>
            <person name="Jha R.K."/>
            <person name="Patterson J."/>
            <person name="Monnat R.J. Jr."/>
            <person name="Barlow S.B."/>
            <person name="Starkenburg S.R."/>
            <person name="Cattolico R.A."/>
        </authorList>
    </citation>
    <scope>NUCLEOTIDE SEQUENCE</scope>
    <source>
        <strain evidence="2">CCMP291</strain>
    </source>
</reference>
<sequence>MEPGSLLHKTELIKSELCLSGTMLAVATEAAKYLGVDMDGKNSAALINECHRELASEPAGIEAPGSLLRKIINIKSELGLSGTVLAIAQEAAIILGVGVTGKNTATLIHDCHQEVARMEAGSLLRKTEVIKSELGLRGTMLAVATEAAKFLGVDIAGKSTVTLIHECHHEVTGTETGSLLYKMDLIKCEMGLSGTISAVATEAAMHLGVDATGKNSAALIHECYQELTGFNLSI</sequence>
<dbReference type="Proteomes" id="UP000037460">
    <property type="component" value="Unassembled WGS sequence"/>
</dbReference>
<protein>
    <submittedName>
        <fullName evidence="1">Uncharacterized protein</fullName>
    </submittedName>
</protein>
<accession>A0A0M0JA69</accession>
<comment type="caution">
    <text evidence="1">The sequence shown here is derived from an EMBL/GenBank/DDBJ whole genome shotgun (WGS) entry which is preliminary data.</text>
</comment>
<evidence type="ECO:0000313" key="1">
    <source>
        <dbReference type="EMBL" id="KOO23395.1"/>
    </source>
</evidence>